<keyword evidence="2" id="KW-0472">Membrane</keyword>
<keyword evidence="2" id="KW-1133">Transmembrane helix</keyword>
<feature type="compositionally biased region" description="Low complexity" evidence="1">
    <location>
        <begin position="287"/>
        <end position="313"/>
    </location>
</feature>
<dbReference type="Proteomes" id="UP000663869">
    <property type="component" value="Unassembled WGS sequence"/>
</dbReference>
<reference evidence="3" key="1">
    <citation type="submission" date="2021-02" db="EMBL/GenBank/DDBJ databases">
        <authorList>
            <person name="Nowell W R."/>
        </authorList>
    </citation>
    <scope>NUCLEOTIDE SEQUENCE</scope>
</reference>
<protein>
    <submittedName>
        <fullName evidence="3">Uncharacterized protein</fullName>
    </submittedName>
</protein>
<name>A0A818RJM9_9BILA</name>
<feature type="transmembrane region" description="Helical" evidence="2">
    <location>
        <begin position="41"/>
        <end position="62"/>
    </location>
</feature>
<dbReference type="EMBL" id="CAJNYU010003219">
    <property type="protein sequence ID" value="CAF3650454.1"/>
    <property type="molecule type" value="Genomic_DNA"/>
</dbReference>
<dbReference type="AlphaFoldDB" id="A0A818RJM9"/>
<evidence type="ECO:0000313" key="4">
    <source>
        <dbReference type="Proteomes" id="UP000663869"/>
    </source>
</evidence>
<sequence length="313" mass="35805">MTIVVKYSHYLSDWLSSFFFIFISSSLSSSLSLLFTCWQHLLVTMKSPMITLILLIINAFFFQPTHQYRLSKRELTEFDLTSFIVSTCSADKTDMLIQNLCDQTLQSALMGDFPILTYYCKTIGVGMNYCNNINQNMVNNENVRAKRFTYRRFARSLNEDRKTYHTGQEMDNHIDLEQKLIMQLCMTTTEKTVVDTDQFCNRTLEQVLRGRYPEIARLCKYHPDFDYCRNLRSYSLLFSLPLTKSSSATNPITSNMNPWLVPSSASSKLSDNESFTDQQRINKYKHLSSPSSSSSSSSLSSLSSSSSSSSSST</sequence>
<organism evidence="3 4">
    <name type="scientific">Rotaria socialis</name>
    <dbReference type="NCBI Taxonomy" id="392032"/>
    <lineage>
        <taxon>Eukaryota</taxon>
        <taxon>Metazoa</taxon>
        <taxon>Spiralia</taxon>
        <taxon>Gnathifera</taxon>
        <taxon>Rotifera</taxon>
        <taxon>Eurotatoria</taxon>
        <taxon>Bdelloidea</taxon>
        <taxon>Philodinida</taxon>
        <taxon>Philodinidae</taxon>
        <taxon>Rotaria</taxon>
    </lineage>
</organism>
<evidence type="ECO:0000313" key="3">
    <source>
        <dbReference type="EMBL" id="CAF3650454.1"/>
    </source>
</evidence>
<gene>
    <name evidence="3" type="ORF">FME351_LOCUS24466</name>
</gene>
<proteinExistence type="predicted"/>
<feature type="transmembrane region" description="Helical" evidence="2">
    <location>
        <begin position="14"/>
        <end position="34"/>
    </location>
</feature>
<evidence type="ECO:0000256" key="1">
    <source>
        <dbReference type="SAM" id="MobiDB-lite"/>
    </source>
</evidence>
<evidence type="ECO:0000256" key="2">
    <source>
        <dbReference type="SAM" id="Phobius"/>
    </source>
</evidence>
<feature type="region of interest" description="Disordered" evidence="1">
    <location>
        <begin position="280"/>
        <end position="313"/>
    </location>
</feature>
<keyword evidence="2" id="KW-0812">Transmembrane</keyword>
<accession>A0A818RJM9</accession>
<comment type="caution">
    <text evidence="3">The sequence shown here is derived from an EMBL/GenBank/DDBJ whole genome shotgun (WGS) entry which is preliminary data.</text>
</comment>